<dbReference type="Gene3D" id="3.20.20.120">
    <property type="entry name" value="Enolase-like C-terminal domain"/>
    <property type="match status" value="1"/>
</dbReference>
<evidence type="ECO:0000256" key="2">
    <source>
        <dbReference type="ARBA" id="ARBA00009604"/>
    </source>
</evidence>
<dbReference type="UniPathway" id="UPA00109">
    <property type="reaction ID" value="UER00187"/>
</dbReference>
<dbReference type="PROSITE" id="PS00164">
    <property type="entry name" value="ENOLASE"/>
    <property type="match status" value="1"/>
</dbReference>
<dbReference type="RefSeq" id="WP_143380714.1">
    <property type="nucleotide sequence ID" value="NZ_CP041637.1"/>
</dbReference>
<feature type="domain" description="Enolase C-terminal TIM barrel" evidence="16">
    <location>
        <begin position="138"/>
        <end position="429"/>
    </location>
</feature>
<feature type="binding site" evidence="14">
    <location>
        <position position="289"/>
    </location>
    <ligand>
        <name>substrate</name>
    </ligand>
</feature>
<dbReference type="EC" id="4.2.1.11" evidence="3 12"/>
<keyword evidence="8 12" id="KW-0460">Magnesium</keyword>
<evidence type="ECO:0000256" key="4">
    <source>
        <dbReference type="ARBA" id="ARBA00017068"/>
    </source>
</evidence>
<keyword evidence="19" id="KW-1185">Reference proteome</keyword>
<dbReference type="PANTHER" id="PTHR11902:SF1">
    <property type="entry name" value="ENOLASE"/>
    <property type="match status" value="1"/>
</dbReference>
<feature type="binding site" evidence="12 15">
    <location>
        <position position="242"/>
    </location>
    <ligand>
        <name>Mg(2+)</name>
        <dbReference type="ChEBI" id="CHEBI:18420"/>
    </ligand>
</feature>
<organism evidence="18 19">
    <name type="scientific">Formosa sediminum</name>
    <dbReference type="NCBI Taxonomy" id="2594004"/>
    <lineage>
        <taxon>Bacteria</taxon>
        <taxon>Pseudomonadati</taxon>
        <taxon>Bacteroidota</taxon>
        <taxon>Flavobacteriia</taxon>
        <taxon>Flavobacteriales</taxon>
        <taxon>Flavobacteriaceae</taxon>
        <taxon>Formosa</taxon>
    </lineage>
</organism>
<evidence type="ECO:0000256" key="9">
    <source>
        <dbReference type="ARBA" id="ARBA00023152"/>
    </source>
</evidence>
<keyword evidence="9 12" id="KW-0324">Glycolysis</keyword>
<comment type="similarity">
    <text evidence="2 12">Belongs to the enolase family.</text>
</comment>
<evidence type="ECO:0000256" key="11">
    <source>
        <dbReference type="ARBA" id="ARBA00045763"/>
    </source>
</evidence>
<feature type="binding site" evidence="12">
    <location>
        <position position="162"/>
    </location>
    <ligand>
        <name>(2R)-2-phosphoglycerate</name>
        <dbReference type="ChEBI" id="CHEBI:58289"/>
    </ligand>
</feature>
<feature type="binding site" evidence="12 15">
    <location>
        <position position="316"/>
    </location>
    <ligand>
        <name>Mg(2+)</name>
        <dbReference type="ChEBI" id="CHEBI:18420"/>
    </ligand>
</feature>
<dbReference type="GO" id="GO:0006096">
    <property type="term" value="P:glycolytic process"/>
    <property type="evidence" value="ECO:0007669"/>
    <property type="project" value="UniProtKB-UniRule"/>
</dbReference>
<dbReference type="SUPFAM" id="SSF51604">
    <property type="entry name" value="Enolase C-terminal domain-like"/>
    <property type="match status" value="1"/>
</dbReference>
<name>A0A516GQM1_9FLAO</name>
<dbReference type="GO" id="GO:0005576">
    <property type="term" value="C:extracellular region"/>
    <property type="evidence" value="ECO:0007669"/>
    <property type="project" value="UniProtKB-SubCell"/>
</dbReference>
<dbReference type="GO" id="GO:0000015">
    <property type="term" value="C:phosphopyruvate hydratase complex"/>
    <property type="evidence" value="ECO:0007669"/>
    <property type="project" value="InterPro"/>
</dbReference>
<feature type="binding site" evidence="12">
    <location>
        <position position="392"/>
    </location>
    <ligand>
        <name>(2R)-2-phosphoglycerate</name>
        <dbReference type="ChEBI" id="CHEBI:58289"/>
    </ligand>
</feature>
<feature type="binding site" evidence="14">
    <location>
        <position position="392"/>
    </location>
    <ligand>
        <name>substrate</name>
    </ligand>
</feature>
<feature type="active site" description="Proton acceptor" evidence="12 13">
    <location>
        <position position="341"/>
    </location>
</feature>
<evidence type="ECO:0000256" key="7">
    <source>
        <dbReference type="ARBA" id="ARBA00022723"/>
    </source>
</evidence>
<feature type="binding site" evidence="14">
    <location>
        <begin position="368"/>
        <end position="371"/>
    </location>
    <ligand>
        <name>substrate</name>
    </ligand>
</feature>
<keyword evidence="10 12" id="KW-0456">Lyase</keyword>
<dbReference type="SMART" id="SM01193">
    <property type="entry name" value="Enolase_N"/>
    <property type="match status" value="1"/>
</dbReference>
<comment type="pathway">
    <text evidence="1 12">Carbohydrate degradation; glycolysis; pyruvate from D-glyceraldehyde 3-phosphate: step 4/5.</text>
</comment>
<feature type="domain" description="Enolase N-terminal" evidence="17">
    <location>
        <begin position="4"/>
        <end position="133"/>
    </location>
</feature>
<dbReference type="InterPro" id="IPR020810">
    <property type="entry name" value="Enolase_C"/>
</dbReference>
<feature type="binding site" evidence="12 15">
    <location>
        <position position="289"/>
    </location>
    <ligand>
        <name>Mg(2+)</name>
        <dbReference type="ChEBI" id="CHEBI:18420"/>
    </ligand>
</feature>
<keyword evidence="6 12" id="KW-0964">Secreted</keyword>
<reference evidence="18 19" key="1">
    <citation type="submission" date="2019-07" db="EMBL/GenBank/DDBJ databases">
        <title>Genome sequencing for Formosa sp. PS13.</title>
        <authorList>
            <person name="Park S.-J."/>
        </authorList>
    </citation>
    <scope>NUCLEOTIDE SEQUENCE [LARGE SCALE GENOMIC DNA]</scope>
    <source>
        <strain evidence="18 19">PS13</strain>
    </source>
</reference>
<dbReference type="PIRSF" id="PIRSF001400">
    <property type="entry name" value="Enolase"/>
    <property type="match status" value="1"/>
</dbReference>
<dbReference type="KEGG" id="fop:FNB79_07470"/>
<dbReference type="AlphaFoldDB" id="A0A516GQM1"/>
<comment type="subcellular location">
    <subcellularLocation>
        <location evidence="12">Cytoplasm</location>
    </subcellularLocation>
    <subcellularLocation>
        <location evidence="12">Secreted</location>
    </subcellularLocation>
    <subcellularLocation>
        <location evidence="12">Cell surface</location>
    </subcellularLocation>
    <text evidence="12">Fractions of enolase are present in both the cytoplasm and on the cell surface.</text>
</comment>
<protein>
    <recommendedName>
        <fullName evidence="4 12">Enolase</fullName>
        <ecNumber evidence="3 12">4.2.1.11</ecNumber>
    </recommendedName>
    <alternativeName>
        <fullName evidence="12">2-phospho-D-glycerate hydro-lyase</fullName>
    </alternativeName>
    <alternativeName>
        <fullName evidence="12">2-phosphoglycerate dehydratase</fullName>
    </alternativeName>
</protein>
<accession>A0A516GQM1</accession>
<dbReference type="FunFam" id="3.20.20.120:FF:000001">
    <property type="entry name" value="Enolase"/>
    <property type="match status" value="1"/>
</dbReference>
<dbReference type="SFLD" id="SFLDG00178">
    <property type="entry name" value="enolase"/>
    <property type="match status" value="1"/>
</dbReference>
<sequence length="429" mass="46207">MSIIVSIHARQILDSRGNPTVEVDVYTENGAFGRAAVPSGASTGEHEAVELRDGGDTYMGKGVSKAVDNVNTIIAQELLGVSVFEQNQIDQIMIDLDGTQNKSKLGANAILGVSLAVAKAAAFELGVPLYRYVGGVSANTLPVPMMNIINGGSHSDAPIAFQEFMIMPVKAKNFTHAMQMGTEIFHNLKKVLHDRGLSTAVGDEGGFAPTLEGGTEDALDSIKLAVEKAGYTFGDDIMIALDCASAEFFVDGKYDYSKFEGSTGKIRTSEEQAEYLAELTAKYPIISIEDGMDENDWEGWKLLTDKIGDKVQLVGDDLFVTNVERLSRGIDEGIANSILIKVNQIGSLTETIAAVNMAKNAGYTSVMSHRSGETEDNTIADLAVALNCGQIKTGSASRSDRMAKYNQLLRIEEELGDVAYYPKEKAFKF</sequence>
<feature type="binding site" evidence="12">
    <location>
        <position position="371"/>
    </location>
    <ligand>
        <name>(2R)-2-phosphoglycerate</name>
        <dbReference type="ChEBI" id="CHEBI:58289"/>
    </ligand>
</feature>
<dbReference type="Gene3D" id="3.30.390.10">
    <property type="entry name" value="Enolase-like, N-terminal domain"/>
    <property type="match status" value="1"/>
</dbReference>
<comment type="catalytic activity">
    <reaction evidence="12">
        <text>(2R)-2-phosphoglycerate = phosphoenolpyruvate + H2O</text>
        <dbReference type="Rhea" id="RHEA:10164"/>
        <dbReference type="ChEBI" id="CHEBI:15377"/>
        <dbReference type="ChEBI" id="CHEBI:58289"/>
        <dbReference type="ChEBI" id="CHEBI:58702"/>
        <dbReference type="EC" id="4.2.1.11"/>
    </reaction>
</comment>
<evidence type="ECO:0000256" key="8">
    <source>
        <dbReference type="ARBA" id="ARBA00022842"/>
    </source>
</evidence>
<comment type="function">
    <text evidence="11 12">Catalyzes the reversible conversion of 2-phosphoglycerate (2-PG) into phosphoenolpyruvate (PEP). It is essential for the degradation of carbohydrates via glycolysis.</text>
</comment>
<comment type="cofactor">
    <cofactor evidence="12">
        <name>Mg(2+)</name>
        <dbReference type="ChEBI" id="CHEBI:18420"/>
    </cofactor>
    <text evidence="12">Binds a second Mg(2+) ion via substrate during catalysis.</text>
</comment>
<dbReference type="NCBIfam" id="TIGR01060">
    <property type="entry name" value="eno"/>
    <property type="match status" value="1"/>
</dbReference>
<dbReference type="InterPro" id="IPR020811">
    <property type="entry name" value="Enolase_N"/>
</dbReference>
<dbReference type="InterPro" id="IPR036849">
    <property type="entry name" value="Enolase-like_C_sf"/>
</dbReference>
<evidence type="ECO:0000256" key="13">
    <source>
        <dbReference type="PIRSR" id="PIRSR001400-1"/>
    </source>
</evidence>
<dbReference type="SUPFAM" id="SSF54826">
    <property type="entry name" value="Enolase N-terminal domain-like"/>
    <property type="match status" value="1"/>
</dbReference>
<feature type="binding site" evidence="14">
    <location>
        <position position="316"/>
    </location>
    <ligand>
        <name>substrate</name>
    </ligand>
</feature>
<keyword evidence="18" id="KW-0670">Pyruvate</keyword>
<evidence type="ECO:0000259" key="17">
    <source>
        <dbReference type="SMART" id="SM01193"/>
    </source>
</evidence>
<gene>
    <name evidence="12" type="primary">eno</name>
    <name evidence="18" type="ORF">FNB79_07470</name>
</gene>
<dbReference type="OrthoDB" id="9804716at2"/>
<keyword evidence="5 12" id="KW-0963">Cytoplasm</keyword>
<dbReference type="GO" id="GO:0000287">
    <property type="term" value="F:magnesium ion binding"/>
    <property type="evidence" value="ECO:0007669"/>
    <property type="project" value="UniProtKB-UniRule"/>
</dbReference>
<dbReference type="GO" id="GO:0004634">
    <property type="term" value="F:phosphopyruvate hydratase activity"/>
    <property type="evidence" value="ECO:0007669"/>
    <property type="project" value="UniProtKB-UniRule"/>
</dbReference>
<dbReference type="PRINTS" id="PR00148">
    <property type="entry name" value="ENOLASE"/>
</dbReference>
<feature type="binding site" evidence="12">
    <location>
        <position position="370"/>
    </location>
    <ligand>
        <name>(2R)-2-phosphoglycerate</name>
        <dbReference type="ChEBI" id="CHEBI:58289"/>
    </ligand>
</feature>
<evidence type="ECO:0000256" key="6">
    <source>
        <dbReference type="ARBA" id="ARBA00022525"/>
    </source>
</evidence>
<evidence type="ECO:0000256" key="15">
    <source>
        <dbReference type="PIRSR" id="PIRSR001400-3"/>
    </source>
</evidence>
<dbReference type="InterPro" id="IPR020809">
    <property type="entry name" value="Enolase_CS"/>
</dbReference>
<dbReference type="SFLD" id="SFLDS00001">
    <property type="entry name" value="Enolase"/>
    <property type="match status" value="1"/>
</dbReference>
<feature type="binding site" evidence="12">
    <location>
        <position position="341"/>
    </location>
    <ligand>
        <name>(2R)-2-phosphoglycerate</name>
        <dbReference type="ChEBI" id="CHEBI:58289"/>
    </ligand>
</feature>
<dbReference type="GO" id="GO:0009986">
    <property type="term" value="C:cell surface"/>
    <property type="evidence" value="ECO:0007669"/>
    <property type="project" value="UniProtKB-SubCell"/>
</dbReference>
<feature type="binding site" evidence="14">
    <location>
        <position position="163"/>
    </location>
    <ligand>
        <name>substrate</name>
    </ligand>
</feature>
<dbReference type="Proteomes" id="UP000319209">
    <property type="component" value="Chromosome"/>
</dbReference>
<dbReference type="InterPro" id="IPR029017">
    <property type="entry name" value="Enolase-like_N"/>
</dbReference>
<keyword evidence="7 12" id="KW-0479">Metal-binding</keyword>
<dbReference type="HAMAP" id="MF_00318">
    <property type="entry name" value="Enolase"/>
    <property type="match status" value="1"/>
</dbReference>
<evidence type="ECO:0000259" key="16">
    <source>
        <dbReference type="SMART" id="SM01192"/>
    </source>
</evidence>
<dbReference type="PANTHER" id="PTHR11902">
    <property type="entry name" value="ENOLASE"/>
    <property type="match status" value="1"/>
</dbReference>
<evidence type="ECO:0000256" key="12">
    <source>
        <dbReference type="HAMAP-Rule" id="MF_00318"/>
    </source>
</evidence>
<evidence type="ECO:0000313" key="18">
    <source>
        <dbReference type="EMBL" id="QDO93824.1"/>
    </source>
</evidence>
<comment type="cofactor">
    <cofactor evidence="15">
        <name>Mg(2+)</name>
        <dbReference type="ChEBI" id="CHEBI:18420"/>
    </cofactor>
    <text evidence="15">Mg(2+) is required for catalysis and for stabilizing the dimer.</text>
</comment>
<feature type="active site" description="Proton donor" evidence="12 13">
    <location>
        <position position="204"/>
    </location>
</feature>
<evidence type="ECO:0000256" key="14">
    <source>
        <dbReference type="PIRSR" id="PIRSR001400-2"/>
    </source>
</evidence>
<evidence type="ECO:0000256" key="1">
    <source>
        <dbReference type="ARBA" id="ARBA00005031"/>
    </source>
</evidence>
<feature type="binding site" evidence="14">
    <location>
        <position position="154"/>
    </location>
    <ligand>
        <name>substrate</name>
    </ligand>
</feature>
<dbReference type="Pfam" id="PF00113">
    <property type="entry name" value="Enolase_C"/>
    <property type="match status" value="1"/>
</dbReference>
<evidence type="ECO:0000313" key="19">
    <source>
        <dbReference type="Proteomes" id="UP000319209"/>
    </source>
</evidence>
<dbReference type="EMBL" id="CP041637">
    <property type="protein sequence ID" value="QDO93824.1"/>
    <property type="molecule type" value="Genomic_DNA"/>
</dbReference>
<dbReference type="Pfam" id="PF03952">
    <property type="entry name" value="Enolase_N"/>
    <property type="match status" value="1"/>
</dbReference>
<evidence type="ECO:0000256" key="5">
    <source>
        <dbReference type="ARBA" id="ARBA00022490"/>
    </source>
</evidence>
<evidence type="ECO:0000256" key="10">
    <source>
        <dbReference type="ARBA" id="ARBA00023239"/>
    </source>
</evidence>
<dbReference type="SMART" id="SM01192">
    <property type="entry name" value="Enolase_C"/>
    <property type="match status" value="1"/>
</dbReference>
<proteinExistence type="inferred from homology"/>
<dbReference type="CDD" id="cd03313">
    <property type="entry name" value="enolase"/>
    <property type="match status" value="1"/>
</dbReference>
<dbReference type="FunFam" id="3.30.390.10:FF:000001">
    <property type="entry name" value="Enolase"/>
    <property type="match status" value="1"/>
</dbReference>
<dbReference type="InterPro" id="IPR000941">
    <property type="entry name" value="Enolase"/>
</dbReference>
<evidence type="ECO:0000256" key="3">
    <source>
        <dbReference type="ARBA" id="ARBA00012058"/>
    </source>
</evidence>
<dbReference type="SFLD" id="SFLDF00002">
    <property type="entry name" value="enolase"/>
    <property type="match status" value="1"/>
</dbReference>